<dbReference type="AlphaFoldDB" id="B9Y8X6"/>
<evidence type="ECO:0000313" key="1">
    <source>
        <dbReference type="EMBL" id="EEF67568.1"/>
    </source>
</evidence>
<dbReference type="EMBL" id="ACCF01000133">
    <property type="protein sequence ID" value="EEF67568.1"/>
    <property type="molecule type" value="Genomic_DNA"/>
</dbReference>
<organism evidence="1 2">
    <name type="scientific">Holdemania filiformis DSM 12042</name>
    <dbReference type="NCBI Taxonomy" id="545696"/>
    <lineage>
        <taxon>Bacteria</taxon>
        <taxon>Bacillati</taxon>
        <taxon>Bacillota</taxon>
        <taxon>Erysipelotrichia</taxon>
        <taxon>Erysipelotrichales</taxon>
        <taxon>Erysipelotrichaceae</taxon>
        <taxon>Holdemania</taxon>
    </lineage>
</organism>
<dbReference type="Proteomes" id="UP000005950">
    <property type="component" value="Unassembled WGS sequence"/>
</dbReference>
<protein>
    <submittedName>
        <fullName evidence="1">Uncharacterized protein</fullName>
    </submittedName>
</protein>
<sequence length="47" mass="5245">MTRGLRRLRKVDPIPTGRFCQPHVNCGRIAAVKNRRGKAEIISDLSG</sequence>
<evidence type="ECO:0000313" key="2">
    <source>
        <dbReference type="Proteomes" id="UP000005950"/>
    </source>
</evidence>
<proteinExistence type="predicted"/>
<accession>B9Y8X6</accession>
<comment type="caution">
    <text evidence="1">The sequence shown here is derived from an EMBL/GenBank/DDBJ whole genome shotgun (WGS) entry which is preliminary data.</text>
</comment>
<dbReference type="HOGENOM" id="CLU_3168959_0_0_9"/>
<reference evidence="1 2" key="2">
    <citation type="submission" date="2009-02" db="EMBL/GenBank/DDBJ databases">
        <title>Draft genome sequence of Holdemania filiformis DSM 12042.</title>
        <authorList>
            <person name="Sudarsanam P."/>
            <person name="Ley R."/>
            <person name="Guruge J."/>
            <person name="Turnbaugh P.J."/>
            <person name="Mahowald M."/>
            <person name="Liep D."/>
            <person name="Gordon J."/>
        </authorList>
    </citation>
    <scope>NUCLEOTIDE SEQUENCE [LARGE SCALE GENOMIC DNA]</scope>
    <source>
        <strain evidence="1 2">DSM 12042</strain>
    </source>
</reference>
<gene>
    <name evidence="1" type="ORF">HOLDEFILI_02276</name>
</gene>
<reference evidence="1 2" key="1">
    <citation type="submission" date="2008-12" db="EMBL/GenBank/DDBJ databases">
        <authorList>
            <person name="Fulton L."/>
            <person name="Clifton S."/>
            <person name="Fulton B."/>
            <person name="Xu J."/>
            <person name="Minx P."/>
            <person name="Pepin K.H."/>
            <person name="Johnson M."/>
            <person name="Bhonagiri V."/>
            <person name="Nash W.E."/>
            <person name="Mardis E.R."/>
            <person name="Wilson R.K."/>
        </authorList>
    </citation>
    <scope>NUCLEOTIDE SEQUENCE [LARGE SCALE GENOMIC DNA]</scope>
    <source>
        <strain evidence="1 2">DSM 12042</strain>
    </source>
</reference>
<name>B9Y8X6_9FIRM</name>